<dbReference type="RefSeq" id="WP_052719161.1">
    <property type="nucleotide sequence ID" value="NZ_BBNO01000018.1"/>
</dbReference>
<accession>A0A0P4RID3</accession>
<protein>
    <submittedName>
        <fullName evidence="1">Uncharacterized protein</fullName>
    </submittedName>
</protein>
<dbReference type="Proteomes" id="UP000048965">
    <property type="component" value="Unassembled WGS sequence"/>
</dbReference>
<dbReference type="EMBL" id="BBNO01000018">
    <property type="protein sequence ID" value="GAO13046.1"/>
    <property type="molecule type" value="Genomic_DNA"/>
</dbReference>
<evidence type="ECO:0000313" key="2">
    <source>
        <dbReference type="Proteomes" id="UP000048965"/>
    </source>
</evidence>
<keyword evidence="2" id="KW-1185">Reference proteome</keyword>
<proteinExistence type="predicted"/>
<organism evidence="1 2">
    <name type="scientific">Streptomyces lydicamycinicus</name>
    <dbReference type="NCBI Taxonomy" id="1546107"/>
    <lineage>
        <taxon>Bacteria</taxon>
        <taxon>Bacillati</taxon>
        <taxon>Actinomycetota</taxon>
        <taxon>Actinomycetes</taxon>
        <taxon>Kitasatosporales</taxon>
        <taxon>Streptomycetaceae</taxon>
        <taxon>Streptomyces</taxon>
    </lineage>
</organism>
<reference evidence="2" key="1">
    <citation type="submission" date="2014-09" db="EMBL/GenBank/DDBJ databases">
        <title>Whole genome shotgun sequence of Streptomyces sp. NBRC 110027.</title>
        <authorList>
            <person name="Komaki H."/>
            <person name="Ichikawa N."/>
            <person name="Katano-Makiyama Y."/>
            <person name="Hosoyama A."/>
            <person name="Hashimoto M."/>
            <person name="Uohara A."/>
            <person name="Kitahashi Y."/>
            <person name="Ohji S."/>
            <person name="Kimura A."/>
            <person name="Yamazoe A."/>
            <person name="Igarashi Y."/>
            <person name="Fujita N."/>
        </authorList>
    </citation>
    <scope>NUCLEOTIDE SEQUENCE [LARGE SCALE GENOMIC DNA]</scope>
    <source>
        <strain evidence="2">NBRC 110027</strain>
    </source>
</reference>
<sequence length="99" mass="11031">MLLPLTHVKTDLLEVVRITDPARHLTSEDLAGEAVATWERDQAQQALTLIADLPGSERYRCFLPGWGIRAHSSTDLLFESAFCFRCHGARIWGPGVPTE</sequence>
<dbReference type="AlphaFoldDB" id="A0A0P4RID3"/>
<name>A0A0P4RID3_9ACTN</name>
<comment type="caution">
    <text evidence="1">The sequence shown here is derived from an EMBL/GenBank/DDBJ whole genome shotgun (WGS) entry which is preliminary data.</text>
</comment>
<gene>
    <name evidence="1" type="ORF">TPA0598_18_00050</name>
</gene>
<evidence type="ECO:0000313" key="1">
    <source>
        <dbReference type="EMBL" id="GAO13046.1"/>
    </source>
</evidence>
<reference evidence="1 2" key="2">
    <citation type="journal article" date="2015" name="Stand. Genomic Sci.">
        <title>Draft genome sequence of marine-derived Streptomyces sp. TP-A0598, a producer of anti-MRSA antibiotic lydicamycins.</title>
        <authorList>
            <person name="Komaki H."/>
            <person name="Ichikawa N."/>
            <person name="Hosoyama A."/>
            <person name="Fujita N."/>
            <person name="Igarashi Y."/>
        </authorList>
    </citation>
    <scope>NUCLEOTIDE SEQUENCE [LARGE SCALE GENOMIC DNA]</scope>
    <source>
        <strain evidence="1 2">NBRC 110027</strain>
    </source>
</reference>